<dbReference type="EMBL" id="CABIJS010000444">
    <property type="protein sequence ID" value="VUZ51734.1"/>
    <property type="molecule type" value="Genomic_DNA"/>
</dbReference>
<feature type="non-terminal residue" evidence="2">
    <location>
        <position position="67"/>
    </location>
</feature>
<feature type="region of interest" description="Disordered" evidence="1">
    <location>
        <begin position="28"/>
        <end position="67"/>
    </location>
</feature>
<accession>A0A564YYP1</accession>
<gene>
    <name evidence="2" type="ORF">WMSIL1_LOCUS10342</name>
</gene>
<evidence type="ECO:0000313" key="2">
    <source>
        <dbReference type="EMBL" id="VUZ51734.1"/>
    </source>
</evidence>
<evidence type="ECO:0000313" key="3">
    <source>
        <dbReference type="Proteomes" id="UP000321570"/>
    </source>
</evidence>
<protein>
    <submittedName>
        <fullName evidence="2">Uncharacterized protein</fullName>
    </submittedName>
</protein>
<sequence>MLAFGVSSWGCVKKNDILEAALEEGTAIYQSEEDKDSDAEQSSTTETATANAATASSTQKRTDVEEL</sequence>
<organism evidence="2 3">
    <name type="scientific">Hymenolepis diminuta</name>
    <name type="common">Rat tapeworm</name>
    <dbReference type="NCBI Taxonomy" id="6216"/>
    <lineage>
        <taxon>Eukaryota</taxon>
        <taxon>Metazoa</taxon>
        <taxon>Spiralia</taxon>
        <taxon>Lophotrochozoa</taxon>
        <taxon>Platyhelminthes</taxon>
        <taxon>Cestoda</taxon>
        <taxon>Eucestoda</taxon>
        <taxon>Cyclophyllidea</taxon>
        <taxon>Hymenolepididae</taxon>
        <taxon>Hymenolepis</taxon>
    </lineage>
</organism>
<proteinExistence type="predicted"/>
<evidence type="ECO:0000256" key="1">
    <source>
        <dbReference type="SAM" id="MobiDB-lite"/>
    </source>
</evidence>
<dbReference type="AlphaFoldDB" id="A0A564YYP1"/>
<name>A0A564YYP1_HYMDI</name>
<keyword evidence="3" id="KW-1185">Reference proteome</keyword>
<dbReference type="Proteomes" id="UP000321570">
    <property type="component" value="Unassembled WGS sequence"/>
</dbReference>
<feature type="compositionally biased region" description="Low complexity" evidence="1">
    <location>
        <begin position="40"/>
        <end position="59"/>
    </location>
</feature>
<reference evidence="2 3" key="1">
    <citation type="submission" date="2019-07" db="EMBL/GenBank/DDBJ databases">
        <authorList>
            <person name="Jastrzebski P J."/>
            <person name="Paukszto L."/>
            <person name="Jastrzebski P J."/>
        </authorList>
    </citation>
    <scope>NUCLEOTIDE SEQUENCE [LARGE SCALE GENOMIC DNA]</scope>
    <source>
        <strain evidence="2 3">WMS-il1</strain>
    </source>
</reference>